<evidence type="ECO:0000313" key="2">
    <source>
        <dbReference type="EMBL" id="EFG26643.1"/>
    </source>
</evidence>
<feature type="transmembrane region" description="Helical" evidence="1">
    <location>
        <begin position="138"/>
        <end position="159"/>
    </location>
</feature>
<keyword evidence="3" id="KW-1185">Reference proteome</keyword>
<dbReference type="Proteomes" id="UP000005777">
    <property type="component" value="Unassembled WGS sequence"/>
</dbReference>
<protein>
    <recommendedName>
        <fullName evidence="4">ABC-2 type transporter domain-containing protein</fullName>
    </recommendedName>
</protein>
<accession>W5II29</accession>
<evidence type="ECO:0008006" key="4">
    <source>
        <dbReference type="Google" id="ProtNLM"/>
    </source>
</evidence>
<feature type="transmembrane region" description="Helical" evidence="1">
    <location>
        <begin position="171"/>
        <end position="189"/>
    </location>
</feature>
<feature type="transmembrane region" description="Helical" evidence="1">
    <location>
        <begin position="61"/>
        <end position="83"/>
    </location>
</feature>
<dbReference type="EMBL" id="ADCX01000002">
    <property type="protein sequence ID" value="EFG26643.1"/>
    <property type="molecule type" value="Genomic_DNA"/>
</dbReference>
<sequence>MKQIRCFFSRLKTVMKVSRHASQALATTTTALVSIVLIPLCDVLFSLLMGISLQSDNVVRIGYASTLVGMAVTAMSFINQSLVYARWVGVLQDIILWRGSYPIYWLGISCWAALAALGMGLVPLTASFAFDPSHNGQLLLTAFAAAPFSILVGLSLGILTSAAGLIMNDPYALSNALAFILPLTAGSIVPLTSYPGSWGKILLFFPLSALVGILTGSASWGWGIGLNLGYALAGAGCGFLFLHLSARLLRSGRLKPIQ</sequence>
<evidence type="ECO:0000256" key="1">
    <source>
        <dbReference type="SAM" id="Phobius"/>
    </source>
</evidence>
<keyword evidence="1" id="KW-1133">Transmembrane helix</keyword>
<keyword evidence="1" id="KW-0472">Membrane</keyword>
<feature type="transmembrane region" description="Helical" evidence="1">
    <location>
        <begin position="228"/>
        <end position="249"/>
    </location>
</feature>
<dbReference type="AlphaFoldDB" id="W5II29"/>
<evidence type="ECO:0000313" key="3">
    <source>
        <dbReference type="Proteomes" id="UP000005777"/>
    </source>
</evidence>
<dbReference type="RefSeq" id="WP_006292607.1">
    <property type="nucleotide sequence ID" value="NZ_GG770225.1"/>
</dbReference>
<comment type="caution">
    <text evidence="2">The sequence shown here is derived from an EMBL/GenBank/DDBJ whole genome shotgun (WGS) entry which is preliminary data.</text>
</comment>
<feature type="transmembrane region" description="Helical" evidence="1">
    <location>
        <begin position="103"/>
        <end position="126"/>
    </location>
</feature>
<feature type="transmembrane region" description="Helical" evidence="1">
    <location>
        <begin position="24"/>
        <end position="49"/>
    </location>
</feature>
<dbReference type="eggNOG" id="COG0842">
    <property type="taxonomic scope" value="Bacteria"/>
</dbReference>
<proteinExistence type="predicted"/>
<reference evidence="2 3" key="1">
    <citation type="submission" date="2012-01" db="EMBL/GenBank/DDBJ databases">
        <title>The Genome Sequence of Scardovia inopinata F0304.</title>
        <authorList>
            <consortium name="The Broad Institute Genome Sequencing Platform"/>
            <person name="Earl A."/>
            <person name="Ward D."/>
            <person name="Feldgarden M."/>
            <person name="Gevers D."/>
            <person name="Izard J."/>
            <person name="Baranova O.V."/>
            <person name="Blanton J.M."/>
            <person name="Tanner A.C."/>
            <person name="Dewhirst F.E."/>
            <person name="Young S.K."/>
            <person name="Zeng Q."/>
            <person name="Gargeya S."/>
            <person name="Fitzgerald M."/>
            <person name="Haas B."/>
            <person name="Abouelleil A."/>
            <person name="Alvarado L."/>
            <person name="Arachchi H.M."/>
            <person name="Berlin A."/>
            <person name="Chapman S.B."/>
            <person name="Gearin G."/>
            <person name="Goldberg J."/>
            <person name="Griggs A."/>
            <person name="Gujja S."/>
            <person name="Hansen M."/>
            <person name="Heiman D."/>
            <person name="Howarth C."/>
            <person name="Larimer J."/>
            <person name="Lui A."/>
            <person name="MacDonald P.J."/>
            <person name="McCowen C."/>
            <person name="Montmayeur A."/>
            <person name="Murphy C."/>
            <person name="Neiman D."/>
            <person name="Pearson M."/>
            <person name="Priest M."/>
            <person name="Roberts A."/>
            <person name="Saif S."/>
            <person name="Shea T."/>
            <person name="Sisk P."/>
            <person name="Stolte C."/>
            <person name="Sykes S."/>
            <person name="Wortman J."/>
            <person name="Nusbaum C."/>
            <person name="Birren B."/>
        </authorList>
    </citation>
    <scope>NUCLEOTIDE SEQUENCE [LARGE SCALE GENOMIC DNA]</scope>
    <source>
        <strain evidence="2 3">F0304</strain>
    </source>
</reference>
<dbReference type="HOGENOM" id="CLU_092056_1_0_11"/>
<name>W5II29_SCAIO</name>
<keyword evidence="1" id="KW-0812">Transmembrane</keyword>
<gene>
    <name evidence="2" type="ORF">HMPREF9020_00268</name>
</gene>
<organism evidence="2 3">
    <name type="scientific">Scardovia inopinata F0304</name>
    <dbReference type="NCBI Taxonomy" id="641146"/>
    <lineage>
        <taxon>Bacteria</taxon>
        <taxon>Bacillati</taxon>
        <taxon>Actinomycetota</taxon>
        <taxon>Actinomycetes</taxon>
        <taxon>Bifidobacteriales</taxon>
        <taxon>Bifidobacteriaceae</taxon>
        <taxon>Scardovia</taxon>
    </lineage>
</organism>